<evidence type="ECO:0000256" key="10">
    <source>
        <dbReference type="ARBA" id="ARBA00023228"/>
    </source>
</evidence>
<dbReference type="GO" id="GO:0010628">
    <property type="term" value="P:positive regulation of gene expression"/>
    <property type="evidence" value="ECO:0007669"/>
    <property type="project" value="TreeGrafter"/>
</dbReference>
<dbReference type="GO" id="GO:0005829">
    <property type="term" value="C:cytosol"/>
    <property type="evidence" value="ECO:0007669"/>
    <property type="project" value="UniProtKB-SubCell"/>
</dbReference>
<dbReference type="GO" id="GO:0019221">
    <property type="term" value="P:cytokine-mediated signaling pathway"/>
    <property type="evidence" value="ECO:0007669"/>
    <property type="project" value="TreeGrafter"/>
</dbReference>
<evidence type="ECO:0000256" key="4">
    <source>
        <dbReference type="ARBA" id="ARBA00010448"/>
    </source>
</evidence>
<dbReference type="InterPro" id="IPR000975">
    <property type="entry name" value="IL-1_fam"/>
</dbReference>
<evidence type="ECO:0000256" key="5">
    <source>
        <dbReference type="ARBA" id="ARBA00022490"/>
    </source>
</evidence>
<dbReference type="SUPFAM" id="SSF50353">
    <property type="entry name" value="Cytokine"/>
    <property type="match status" value="1"/>
</dbReference>
<organism evidence="13 14">
    <name type="scientific">Neogobius melanostomus</name>
    <name type="common">round goby</name>
    <dbReference type="NCBI Taxonomy" id="47308"/>
    <lineage>
        <taxon>Eukaryota</taxon>
        <taxon>Metazoa</taxon>
        <taxon>Chordata</taxon>
        <taxon>Craniata</taxon>
        <taxon>Vertebrata</taxon>
        <taxon>Euteleostomi</taxon>
        <taxon>Actinopterygii</taxon>
        <taxon>Neopterygii</taxon>
        <taxon>Teleostei</taxon>
        <taxon>Neoteleostei</taxon>
        <taxon>Acanthomorphata</taxon>
        <taxon>Gobiaria</taxon>
        <taxon>Gobiiformes</taxon>
        <taxon>Gobioidei</taxon>
        <taxon>Gobiidae</taxon>
        <taxon>Benthophilinae</taxon>
        <taxon>Neogobiini</taxon>
        <taxon>Neogobius</taxon>
    </lineage>
</organism>
<proteinExistence type="inferred from homology"/>
<name>A0A8C6UN57_9GOBI</name>
<dbReference type="Proteomes" id="UP000694523">
    <property type="component" value="Unplaced"/>
</dbReference>
<dbReference type="GO" id="GO:0051781">
    <property type="term" value="P:positive regulation of cell division"/>
    <property type="evidence" value="ECO:0007669"/>
    <property type="project" value="UniProtKB-KW"/>
</dbReference>
<dbReference type="GO" id="GO:0005125">
    <property type="term" value="F:cytokine activity"/>
    <property type="evidence" value="ECO:0007669"/>
    <property type="project" value="UniProtKB-UniRule"/>
</dbReference>
<dbReference type="Ensembl" id="ENSNMLT00000043186.1">
    <property type="protein sequence ID" value="ENSNMLP00000038799.1"/>
    <property type="gene ID" value="ENSNMLG00000023923.1"/>
</dbReference>
<dbReference type="PANTHER" id="PTHR10078">
    <property type="entry name" value="INTERLEUKIN-1 FAMILY MEMBER"/>
    <property type="match status" value="1"/>
</dbReference>
<keyword evidence="6" id="KW-0202">Cytokine</keyword>
<evidence type="ECO:0000313" key="13">
    <source>
        <dbReference type="Ensembl" id="ENSNMLP00000038799.1"/>
    </source>
</evidence>
<dbReference type="PRINTS" id="PR00264">
    <property type="entry name" value="INTERLEUKIN1"/>
</dbReference>
<dbReference type="GO" id="GO:0006955">
    <property type="term" value="P:immune response"/>
    <property type="evidence" value="ECO:0007669"/>
    <property type="project" value="InterPro"/>
</dbReference>
<dbReference type="GO" id="GO:0048246">
    <property type="term" value="P:macrophage chemotaxis"/>
    <property type="evidence" value="ECO:0007669"/>
    <property type="project" value="TreeGrafter"/>
</dbReference>
<dbReference type="SMART" id="SM00125">
    <property type="entry name" value="IL1"/>
    <property type="match status" value="1"/>
</dbReference>
<evidence type="ECO:0000256" key="9">
    <source>
        <dbReference type="ARBA" id="ARBA00023198"/>
    </source>
</evidence>
<evidence type="ECO:0000256" key="6">
    <source>
        <dbReference type="ARBA" id="ARBA00022514"/>
    </source>
</evidence>
<reference evidence="13" key="1">
    <citation type="submission" date="2025-08" db="UniProtKB">
        <authorList>
            <consortium name="Ensembl"/>
        </authorList>
    </citation>
    <scope>IDENTIFICATION</scope>
</reference>
<keyword evidence="14" id="KW-1185">Reference proteome</keyword>
<evidence type="ECO:0000256" key="12">
    <source>
        <dbReference type="RuleBase" id="RU003753"/>
    </source>
</evidence>
<evidence type="ECO:0000256" key="2">
    <source>
        <dbReference type="ARBA" id="ARBA00004514"/>
    </source>
</evidence>
<keyword evidence="9" id="KW-0395">Inflammatory response</keyword>
<accession>A0A8C6UN57</accession>
<dbReference type="GO" id="GO:0005764">
    <property type="term" value="C:lysosome"/>
    <property type="evidence" value="ECO:0007669"/>
    <property type="project" value="UniProtKB-SubCell"/>
</dbReference>
<dbReference type="PRINTS" id="PR01357">
    <property type="entry name" value="INTRLEUKN1AB"/>
</dbReference>
<dbReference type="PRINTS" id="PR01359">
    <property type="entry name" value="INTRLEUKIN1B"/>
</dbReference>
<dbReference type="GO" id="GO:1901222">
    <property type="term" value="P:regulation of non-canonical NF-kappaB signal transduction"/>
    <property type="evidence" value="ECO:0007669"/>
    <property type="project" value="TreeGrafter"/>
</dbReference>
<dbReference type="PANTHER" id="PTHR10078:SF30">
    <property type="entry name" value="INTERLEUKIN-1 BETA"/>
    <property type="match status" value="1"/>
</dbReference>
<keyword evidence="10" id="KW-0458">Lysosome</keyword>
<evidence type="ECO:0000313" key="14">
    <source>
        <dbReference type="Proteomes" id="UP000694523"/>
    </source>
</evidence>
<dbReference type="Pfam" id="PF00340">
    <property type="entry name" value="IL1"/>
    <property type="match status" value="1"/>
</dbReference>
<comment type="subcellular location">
    <subcellularLocation>
        <location evidence="2">Cytoplasm</location>
        <location evidence="2">Cytosol</location>
    </subcellularLocation>
    <subcellularLocation>
        <location evidence="1">Lysosome</location>
    </subcellularLocation>
    <subcellularLocation>
        <location evidence="3">Secreted</location>
        <location evidence="3">Extracellular exosome</location>
    </subcellularLocation>
</comment>
<sequence length="245" mass="27714">MESEMMCFESHMWSSKMPKGLDLEVSEHPMTMRRVANIVIAMERLKNSVAQSLLSPDFRDENLLSIMLESIVEEKCVPEVYSAQPQFIRTSQPANDCTVTDSQKRSLVQNSMKLHSVMLQGGSDSRKVHLNMSTYRPPSTSAEGSPVVLGIKGTDLYLSCHMEGNGPTLHLESVENKDLLQDISSDSDLMRFLFYKNDTGLTVSTLRSALFPDWYVSTVEQDNEPIQMCVEASHNYKTFSFQRQI</sequence>
<keyword evidence="8" id="KW-0666">Pyrogen</keyword>
<evidence type="ECO:0000256" key="7">
    <source>
        <dbReference type="ARBA" id="ARBA00022525"/>
    </source>
</evidence>
<protein>
    <recommendedName>
        <fullName evidence="12">Interleukin-1</fullName>
    </recommendedName>
</protein>
<evidence type="ECO:0000256" key="8">
    <source>
        <dbReference type="ARBA" id="ARBA00022620"/>
    </source>
</evidence>
<evidence type="ECO:0000256" key="3">
    <source>
        <dbReference type="ARBA" id="ARBA00004550"/>
    </source>
</evidence>
<keyword evidence="11" id="KW-0497">Mitogen</keyword>
<dbReference type="Gene3D" id="2.80.10.50">
    <property type="match status" value="1"/>
</dbReference>
<dbReference type="GO" id="GO:0005615">
    <property type="term" value="C:extracellular space"/>
    <property type="evidence" value="ECO:0007669"/>
    <property type="project" value="UniProtKB-KW"/>
</dbReference>
<dbReference type="GO" id="GO:0005149">
    <property type="term" value="F:interleukin-1 receptor binding"/>
    <property type="evidence" value="ECO:0007669"/>
    <property type="project" value="UniProtKB-UniRule"/>
</dbReference>
<evidence type="ECO:0000256" key="1">
    <source>
        <dbReference type="ARBA" id="ARBA00004371"/>
    </source>
</evidence>
<comment type="similarity">
    <text evidence="4 12">Belongs to the IL-1 family.</text>
</comment>
<dbReference type="GO" id="GO:0071222">
    <property type="term" value="P:cellular response to lipopolysaccharide"/>
    <property type="evidence" value="ECO:0007669"/>
    <property type="project" value="TreeGrafter"/>
</dbReference>
<dbReference type="AlphaFoldDB" id="A0A8C6UN57"/>
<dbReference type="CDD" id="cd23296">
    <property type="entry name" value="beta-trefoil_IL1B"/>
    <property type="match status" value="1"/>
</dbReference>
<evidence type="ECO:0000256" key="11">
    <source>
        <dbReference type="ARBA" id="ARBA00023246"/>
    </source>
</evidence>
<reference evidence="13" key="2">
    <citation type="submission" date="2025-09" db="UniProtKB">
        <authorList>
            <consortium name="Ensembl"/>
        </authorList>
    </citation>
    <scope>IDENTIFICATION</scope>
</reference>
<keyword evidence="5" id="KW-0963">Cytoplasm</keyword>
<keyword evidence="7 12" id="KW-0964">Secreted</keyword>
<dbReference type="GO" id="GO:0001660">
    <property type="term" value="P:fever generation"/>
    <property type="evidence" value="ECO:0007669"/>
    <property type="project" value="UniProtKB-KW"/>
</dbReference>
<dbReference type="InterPro" id="IPR008996">
    <property type="entry name" value="IL1/FGF"/>
</dbReference>
<dbReference type="GO" id="GO:0042119">
    <property type="term" value="P:neutrophil activation"/>
    <property type="evidence" value="ECO:0007669"/>
    <property type="project" value="TreeGrafter"/>
</dbReference>